<dbReference type="SUPFAM" id="SSF55729">
    <property type="entry name" value="Acyl-CoA N-acyltransferases (Nat)"/>
    <property type="match status" value="1"/>
</dbReference>
<proteinExistence type="predicted"/>
<dbReference type="Pfam" id="PF00583">
    <property type="entry name" value="Acetyltransf_1"/>
    <property type="match status" value="1"/>
</dbReference>
<evidence type="ECO:0000313" key="5">
    <source>
        <dbReference type="Proteomes" id="UP000031643"/>
    </source>
</evidence>
<dbReference type="Proteomes" id="UP000031643">
    <property type="component" value="Chromosome"/>
</dbReference>
<protein>
    <submittedName>
        <fullName evidence="4">Acetyltransferase</fullName>
    </submittedName>
</protein>
<feature type="domain" description="N-acetyltransferase" evidence="3">
    <location>
        <begin position="5"/>
        <end position="196"/>
    </location>
</feature>
<gene>
    <name evidence="4" type="ORF">GL4_2136</name>
</gene>
<dbReference type="KEGG" id="mcg:GL4_2136"/>
<dbReference type="InterPro" id="IPR016181">
    <property type="entry name" value="Acyl_CoA_acyltransferase"/>
</dbReference>
<dbReference type="STRING" id="1384459.GL4_2136"/>
<evidence type="ECO:0000259" key="3">
    <source>
        <dbReference type="PROSITE" id="PS51186"/>
    </source>
</evidence>
<dbReference type="HOGENOM" id="CLU_087235_0_1_5"/>
<name>A0A0A8K6E8_9HYPH</name>
<dbReference type="OrthoDB" id="9788924at2"/>
<evidence type="ECO:0000313" key="4">
    <source>
        <dbReference type="EMBL" id="BAQ17579.1"/>
    </source>
</evidence>
<dbReference type="InterPro" id="IPR050832">
    <property type="entry name" value="Bact_Acetyltransf"/>
</dbReference>
<evidence type="ECO:0000256" key="1">
    <source>
        <dbReference type="ARBA" id="ARBA00022679"/>
    </source>
</evidence>
<dbReference type="RefSeq" id="WP_045367241.1">
    <property type="nucleotide sequence ID" value="NZ_AP014648.1"/>
</dbReference>
<reference evidence="4 5" key="1">
    <citation type="submission" date="2014-09" db="EMBL/GenBank/DDBJ databases">
        <title>Genome sequencing of Methyloceanibacter caenitepidi Gela4.</title>
        <authorList>
            <person name="Takeuchi M."/>
            <person name="Susumu S."/>
            <person name="Kamagata Y."/>
            <person name="Oshima K."/>
            <person name="Hattori M."/>
            <person name="Iwasaki W."/>
        </authorList>
    </citation>
    <scope>NUCLEOTIDE SEQUENCE [LARGE SCALE GENOMIC DNA]</scope>
    <source>
        <strain evidence="4 5">Gela4</strain>
    </source>
</reference>
<accession>A0A0A8K6E8</accession>
<dbReference type="AlphaFoldDB" id="A0A0A8K6E8"/>
<dbReference type="InterPro" id="IPR000182">
    <property type="entry name" value="GNAT_dom"/>
</dbReference>
<dbReference type="GO" id="GO:0016747">
    <property type="term" value="F:acyltransferase activity, transferring groups other than amino-acyl groups"/>
    <property type="evidence" value="ECO:0007669"/>
    <property type="project" value="InterPro"/>
</dbReference>
<organism evidence="4 5">
    <name type="scientific">Methyloceanibacter caenitepidi</name>
    <dbReference type="NCBI Taxonomy" id="1384459"/>
    <lineage>
        <taxon>Bacteria</taxon>
        <taxon>Pseudomonadati</taxon>
        <taxon>Pseudomonadota</taxon>
        <taxon>Alphaproteobacteria</taxon>
        <taxon>Hyphomicrobiales</taxon>
        <taxon>Hyphomicrobiaceae</taxon>
        <taxon>Methyloceanibacter</taxon>
    </lineage>
</organism>
<keyword evidence="1 4" id="KW-0808">Transferase</keyword>
<dbReference type="EMBL" id="AP014648">
    <property type="protein sequence ID" value="BAQ17579.1"/>
    <property type="molecule type" value="Genomic_DNA"/>
</dbReference>
<keyword evidence="5" id="KW-1185">Reference proteome</keyword>
<keyword evidence="2" id="KW-0012">Acyltransferase</keyword>
<sequence>MALEPTFRPATLADAADLAVLADIAANGLANRIWLEQAGPGQSALEVGRQSVRRPEEVVSYSNATIAMVGTEIAGCLIGGLPEDLYDVSLPDEKPDYFRPVAQLAIQAPGTWYIDVIASYAEFRGYGLGSKLLAVAASKATETHTRGNSLVVGSWNTGAQRLYARCGFKQMAREPAILPESYPQSGDWILMQRPLT</sequence>
<evidence type="ECO:0000256" key="2">
    <source>
        <dbReference type="ARBA" id="ARBA00023315"/>
    </source>
</evidence>
<dbReference type="PROSITE" id="PS51186">
    <property type="entry name" value="GNAT"/>
    <property type="match status" value="1"/>
</dbReference>
<dbReference type="PANTHER" id="PTHR43877">
    <property type="entry name" value="AMINOALKYLPHOSPHONATE N-ACETYLTRANSFERASE-RELATED-RELATED"/>
    <property type="match status" value="1"/>
</dbReference>
<dbReference type="Gene3D" id="3.40.630.30">
    <property type="match status" value="1"/>
</dbReference>